<dbReference type="EMBL" id="CP067993">
    <property type="protein sequence ID" value="QQQ42015.1"/>
    <property type="molecule type" value="Genomic_DNA"/>
</dbReference>
<evidence type="ECO:0000256" key="1">
    <source>
        <dbReference type="SAM" id="MobiDB-lite"/>
    </source>
</evidence>
<reference evidence="3 4" key="1">
    <citation type="submission" date="2021-01" db="EMBL/GenBank/DDBJ databases">
        <title>Genome Characterization of a novel Stenotrophomonas isolate with high keratinase activity.</title>
        <authorList>
            <person name="Cao Z.-J."/>
        </authorList>
    </citation>
    <scope>NUCLEOTIDE SEQUENCE [LARGE SCALE GENOMIC DNA]</scope>
    <source>
        <strain evidence="3 4">DHHJ</strain>
    </source>
</reference>
<feature type="region of interest" description="Disordered" evidence="1">
    <location>
        <begin position="214"/>
        <end position="238"/>
    </location>
</feature>
<dbReference type="Proteomes" id="UP000596095">
    <property type="component" value="Chromosome"/>
</dbReference>
<feature type="compositionally biased region" description="Polar residues" evidence="1">
    <location>
        <begin position="545"/>
        <end position="559"/>
    </location>
</feature>
<protein>
    <recommendedName>
        <fullName evidence="2">Peptidase M15A C-terminal domain-containing protein</fullName>
    </recommendedName>
</protein>
<sequence>MATFYDSFAQGMQNGLERQKAVTQRNMLAELQDLGPKVIAGDRAATDRAFALDPQRAQVYQGQQDRNRNMVYNAARYLKGALDRQNPAEISGAWRAVRPSLINAGIATEQDLSPDWQPDYAQTVYQVLAMGGGGTSQTPTDVRSFEMMTQGLRPEDVERARRINLGLDGRASNAGYGFFEFQGADGLKRMGRNNPRTGSREVYDESTGEFVPLGGTAGMGAAPQAPTGPQPVATPADGNHFAAFSQLATEFPAVTMTSGVRSAERNAQVGGQPNSQHLTGTAADYTVPNNLKPAFLSRARQLGYHAIDEGDHIHLQLPRGASNNINPALAVGRSPEDQAARTAQATTNVENANFPNKLNQERQLQDVKTQGAITQAAGTAAAEAQAKDAAQRPKRIQQYRQALTAAGNVETSLDKALGLVSPYSTGFVGARSRGVEGSPSYNLAAELETIKANLGFDRLQQMRDSSPTGGALGAIAVQELVALQSTIANLDPNQSEAQIRDNIERVKTHYKKWRSAVEQSLADEERAQSAAPAVGAGQHYGGAAPSSTPFSSNYSNLWN</sequence>
<name>A0ABD7C369_STEMA</name>
<gene>
    <name evidence="3" type="ORF">JJL50_19050</name>
</gene>
<dbReference type="RefSeq" id="WP_201117424.1">
    <property type="nucleotide sequence ID" value="NZ_CP067993.1"/>
</dbReference>
<dbReference type="Pfam" id="PF08291">
    <property type="entry name" value="Peptidase_M15_3"/>
    <property type="match status" value="1"/>
</dbReference>
<evidence type="ECO:0000313" key="3">
    <source>
        <dbReference type="EMBL" id="QQQ42015.1"/>
    </source>
</evidence>
<dbReference type="InterPro" id="IPR009045">
    <property type="entry name" value="Zn_M74/Hedgehog-like"/>
</dbReference>
<dbReference type="Gene3D" id="3.30.1380.10">
    <property type="match status" value="1"/>
</dbReference>
<feature type="compositionally biased region" description="Low complexity" evidence="1">
    <location>
        <begin position="219"/>
        <end position="236"/>
    </location>
</feature>
<organism evidence="3 4">
    <name type="scientific">Stenotrophomonas maltophilia</name>
    <name type="common">Pseudomonas maltophilia</name>
    <name type="synonym">Xanthomonas maltophilia</name>
    <dbReference type="NCBI Taxonomy" id="40324"/>
    <lineage>
        <taxon>Bacteria</taxon>
        <taxon>Pseudomonadati</taxon>
        <taxon>Pseudomonadota</taxon>
        <taxon>Gammaproteobacteria</taxon>
        <taxon>Lysobacterales</taxon>
        <taxon>Lysobacteraceae</taxon>
        <taxon>Stenotrophomonas</taxon>
        <taxon>Stenotrophomonas maltophilia group</taxon>
    </lineage>
</organism>
<dbReference type="AlphaFoldDB" id="A0ABD7C369"/>
<dbReference type="SUPFAM" id="SSF55166">
    <property type="entry name" value="Hedgehog/DD-peptidase"/>
    <property type="match status" value="1"/>
</dbReference>
<feature type="region of interest" description="Disordered" evidence="1">
    <location>
        <begin position="521"/>
        <end position="559"/>
    </location>
</feature>
<dbReference type="InterPro" id="IPR013230">
    <property type="entry name" value="Peptidase_M15A_C"/>
</dbReference>
<evidence type="ECO:0000313" key="4">
    <source>
        <dbReference type="Proteomes" id="UP000596095"/>
    </source>
</evidence>
<evidence type="ECO:0000259" key="2">
    <source>
        <dbReference type="Pfam" id="PF08291"/>
    </source>
</evidence>
<feature type="domain" description="Peptidase M15A C-terminal" evidence="2">
    <location>
        <begin position="253"/>
        <end position="304"/>
    </location>
</feature>
<proteinExistence type="predicted"/>
<accession>A0ABD7C369</accession>